<dbReference type="OrthoDB" id="9769871at2"/>
<evidence type="ECO:0000256" key="5">
    <source>
        <dbReference type="ARBA" id="ARBA00023136"/>
    </source>
</evidence>
<dbReference type="PANTHER" id="PTHR34296:SF2">
    <property type="entry name" value="ABC TRANSPORTER GUANOSINE-BINDING PROTEIN NUPN"/>
    <property type="match status" value="1"/>
</dbReference>
<keyword evidence="3" id="KW-1003">Cell membrane</keyword>
<dbReference type="CDD" id="cd06354">
    <property type="entry name" value="PBP1_PrnA-like"/>
    <property type="match status" value="1"/>
</dbReference>
<dbReference type="InterPro" id="IPR003760">
    <property type="entry name" value="PnrA-like"/>
</dbReference>
<keyword evidence="4" id="KW-0732">Signal</keyword>
<evidence type="ECO:0000256" key="6">
    <source>
        <dbReference type="ARBA" id="ARBA00023288"/>
    </source>
</evidence>
<keyword evidence="5" id="KW-0472">Membrane</keyword>
<feature type="domain" description="ABC transporter substrate-binding protein PnrA-like" evidence="7">
    <location>
        <begin position="46"/>
        <end position="341"/>
    </location>
</feature>
<dbReference type="Pfam" id="PF02608">
    <property type="entry name" value="Bmp"/>
    <property type="match status" value="1"/>
</dbReference>
<dbReference type="PANTHER" id="PTHR34296">
    <property type="entry name" value="TRANSCRIPTIONAL ACTIVATOR PROTEIN MED"/>
    <property type="match status" value="1"/>
</dbReference>
<evidence type="ECO:0000256" key="2">
    <source>
        <dbReference type="ARBA" id="ARBA00008610"/>
    </source>
</evidence>
<evidence type="ECO:0000313" key="8">
    <source>
        <dbReference type="EMBL" id="SHG39564.1"/>
    </source>
</evidence>
<dbReference type="Gene3D" id="3.40.50.2300">
    <property type="match status" value="2"/>
</dbReference>
<organism evidence="8 9">
    <name type="scientific">Asaccharospora irregularis DSM 2635</name>
    <dbReference type="NCBI Taxonomy" id="1121321"/>
    <lineage>
        <taxon>Bacteria</taxon>
        <taxon>Bacillati</taxon>
        <taxon>Bacillota</taxon>
        <taxon>Clostridia</taxon>
        <taxon>Peptostreptococcales</taxon>
        <taxon>Peptostreptococcaceae</taxon>
        <taxon>Asaccharospora</taxon>
    </lineage>
</organism>
<dbReference type="STRING" id="1121321.SAMN04488530_101131"/>
<dbReference type="PROSITE" id="PS51257">
    <property type="entry name" value="PROKAR_LIPOPROTEIN"/>
    <property type="match status" value="1"/>
</dbReference>
<evidence type="ECO:0000259" key="7">
    <source>
        <dbReference type="Pfam" id="PF02608"/>
    </source>
</evidence>
<keyword evidence="9" id="KW-1185">Reference proteome</keyword>
<evidence type="ECO:0000256" key="3">
    <source>
        <dbReference type="ARBA" id="ARBA00022475"/>
    </source>
</evidence>
<evidence type="ECO:0000313" key="9">
    <source>
        <dbReference type="Proteomes" id="UP000243255"/>
    </source>
</evidence>
<comment type="similarity">
    <text evidence="2">Belongs to the BMP lipoprotein family.</text>
</comment>
<evidence type="ECO:0000256" key="1">
    <source>
        <dbReference type="ARBA" id="ARBA00004193"/>
    </source>
</evidence>
<dbReference type="InterPro" id="IPR028082">
    <property type="entry name" value="Peripla_BP_I"/>
</dbReference>
<accession>A0A1M5JG69</accession>
<comment type="subcellular location">
    <subcellularLocation>
        <location evidence="1">Cell membrane</location>
        <topology evidence="1">Lipid-anchor</topology>
    </subcellularLocation>
</comment>
<name>A0A1M5JG69_9FIRM</name>
<dbReference type="InterPro" id="IPR050957">
    <property type="entry name" value="BMP_lipoprotein"/>
</dbReference>
<dbReference type="Proteomes" id="UP000243255">
    <property type="component" value="Unassembled WGS sequence"/>
</dbReference>
<dbReference type="GO" id="GO:0005886">
    <property type="term" value="C:plasma membrane"/>
    <property type="evidence" value="ECO:0007669"/>
    <property type="project" value="UniProtKB-SubCell"/>
</dbReference>
<sequence length="342" mass="36825">MKLNKILVLGLVTVMTTLTLVGCSTGKSNEKNESTKEKDSSSNIKVAMITDSEEGNNTFINKGALSGLNKAKNELDVDVQTLDVKKSDEISKELESLCEEKPQLIIGVGSRFANDIKSFASKYPKQQFAIVDYKYEEQPSNVTSIVFDDNISAYLAGFIAQKMTETGTVGFIGGLEGEVRLKNEAGFKAGVLEAGENARPVVTKYVDVFSNPESAKDAARDMIENDGVDVIFSATEDDGKGAIEVAKETGKKAIGFNGDQSSLDADRVLSSTIKNVDIPIYNLVNSLVTGEFKGGQVIENTLDMNAVGISSSSDKNIPPDVLESIKSILEKVKDEEIAVPEK</sequence>
<reference evidence="9" key="1">
    <citation type="submission" date="2016-11" db="EMBL/GenBank/DDBJ databases">
        <authorList>
            <person name="Varghese N."/>
            <person name="Submissions S."/>
        </authorList>
    </citation>
    <scope>NUCLEOTIDE SEQUENCE [LARGE SCALE GENOMIC DNA]</scope>
    <source>
        <strain evidence="9">DSM 2635</strain>
    </source>
</reference>
<dbReference type="EMBL" id="FQWX01000001">
    <property type="protein sequence ID" value="SHG39564.1"/>
    <property type="molecule type" value="Genomic_DNA"/>
</dbReference>
<protein>
    <submittedName>
        <fullName evidence="8">Nucleoside-binding protein</fullName>
    </submittedName>
</protein>
<dbReference type="SUPFAM" id="SSF53822">
    <property type="entry name" value="Periplasmic binding protein-like I"/>
    <property type="match status" value="1"/>
</dbReference>
<dbReference type="RefSeq" id="WP_073123228.1">
    <property type="nucleotide sequence ID" value="NZ_BAABCH010000010.1"/>
</dbReference>
<proteinExistence type="inferred from homology"/>
<gene>
    <name evidence="8" type="ORF">SAMN04488530_101131</name>
</gene>
<keyword evidence="6" id="KW-0449">Lipoprotein</keyword>
<evidence type="ECO:0000256" key="4">
    <source>
        <dbReference type="ARBA" id="ARBA00022729"/>
    </source>
</evidence>
<dbReference type="AlphaFoldDB" id="A0A1M5JG69"/>